<dbReference type="EMBL" id="KN846951">
    <property type="protein sequence ID" value="KIV86369.1"/>
    <property type="molecule type" value="Genomic_DNA"/>
</dbReference>
<dbReference type="HOGENOM" id="CLU_051864_0_0_1"/>
<reference evidence="5 6" key="1">
    <citation type="submission" date="2015-01" db="EMBL/GenBank/DDBJ databases">
        <title>The Genome Sequence of Exophiala sideris CBS121828.</title>
        <authorList>
            <consortium name="The Broad Institute Genomics Platform"/>
            <person name="Cuomo C."/>
            <person name="de Hoog S."/>
            <person name="Gorbushina A."/>
            <person name="Stielow B."/>
            <person name="Teixiera M."/>
            <person name="Abouelleil A."/>
            <person name="Chapman S.B."/>
            <person name="Priest M."/>
            <person name="Young S.K."/>
            <person name="Wortman J."/>
            <person name="Nusbaum C."/>
            <person name="Birren B."/>
        </authorList>
    </citation>
    <scope>NUCLEOTIDE SEQUENCE [LARGE SCALE GENOMIC DNA]</scope>
    <source>
        <strain evidence="5 6">CBS 121828</strain>
    </source>
</reference>
<keyword evidence="2" id="KW-0812">Transmembrane</keyword>
<organism evidence="5 6">
    <name type="scientific">Exophiala sideris</name>
    <dbReference type="NCBI Taxonomy" id="1016849"/>
    <lineage>
        <taxon>Eukaryota</taxon>
        <taxon>Fungi</taxon>
        <taxon>Dikarya</taxon>
        <taxon>Ascomycota</taxon>
        <taxon>Pezizomycotina</taxon>
        <taxon>Eurotiomycetes</taxon>
        <taxon>Chaetothyriomycetidae</taxon>
        <taxon>Chaetothyriales</taxon>
        <taxon>Herpotrichiellaceae</taxon>
        <taxon>Exophiala</taxon>
    </lineage>
</organism>
<accession>A0A0D1YXS8</accession>
<feature type="signal peptide" evidence="3">
    <location>
        <begin position="1"/>
        <end position="18"/>
    </location>
</feature>
<feature type="region of interest" description="Disordered" evidence="1">
    <location>
        <begin position="345"/>
        <end position="365"/>
    </location>
</feature>
<feature type="domain" description="DUF7728" evidence="4">
    <location>
        <begin position="48"/>
        <end position="175"/>
    </location>
</feature>
<keyword evidence="3" id="KW-0732">Signal</keyword>
<dbReference type="PANTHER" id="PTHR40622:SF1">
    <property type="match status" value="1"/>
</dbReference>
<protein>
    <recommendedName>
        <fullName evidence="4">DUF7728 domain-containing protein</fullName>
    </recommendedName>
</protein>
<keyword evidence="2" id="KW-1133">Transmembrane helix</keyword>
<evidence type="ECO:0000259" key="4">
    <source>
        <dbReference type="Pfam" id="PF24854"/>
    </source>
</evidence>
<evidence type="ECO:0000256" key="1">
    <source>
        <dbReference type="SAM" id="MobiDB-lite"/>
    </source>
</evidence>
<dbReference type="Pfam" id="PF24854">
    <property type="entry name" value="DUF7728"/>
    <property type="match status" value="1"/>
</dbReference>
<gene>
    <name evidence="5" type="ORF">PV11_01983</name>
</gene>
<proteinExistence type="predicted"/>
<dbReference type="Proteomes" id="UP000053599">
    <property type="component" value="Unassembled WGS sequence"/>
</dbReference>
<feature type="compositionally biased region" description="Basic residues" evidence="1">
    <location>
        <begin position="250"/>
        <end position="267"/>
    </location>
</feature>
<dbReference type="OrthoDB" id="5409353at2759"/>
<feature type="transmembrane region" description="Helical" evidence="2">
    <location>
        <begin position="285"/>
        <end position="314"/>
    </location>
</feature>
<evidence type="ECO:0000256" key="2">
    <source>
        <dbReference type="SAM" id="Phobius"/>
    </source>
</evidence>
<dbReference type="PANTHER" id="PTHR40622">
    <property type="match status" value="1"/>
</dbReference>
<evidence type="ECO:0000313" key="5">
    <source>
        <dbReference type="EMBL" id="KIV86369.1"/>
    </source>
</evidence>
<keyword evidence="2" id="KW-0472">Membrane</keyword>
<feature type="region of interest" description="Disordered" evidence="1">
    <location>
        <begin position="247"/>
        <end position="267"/>
    </location>
</feature>
<evidence type="ECO:0000256" key="3">
    <source>
        <dbReference type="SAM" id="SignalP"/>
    </source>
</evidence>
<sequence length="365" mass="39886">MHLAHALVASAFALRASAFLIPLEISKAAEQATADLARLFSNPNVVDIGLDCPGCPFFGAEDQTQPQFDVDNKIHLIFGIDPEHGLTLNSVPIFPHDPTNAGIPYVVSAPQIKVEDGLQTEPVQLEFAYERLQPVTSKEDPGVTVLPLRFTILGLRGYPVKVNTISIDLLETPTQTTFARYDQIPFEDTPGATSCDTASKWSLCRLRAIIAARLQSIMEVAKARAHGDKSWKHSGCGGKKFGGRKFGPNGRHHGHGPHMGGKHHHGHHHRAHRLGHILHQTLRFFVIPALLGVIGGLMASAVGMLLGQMISYLWTRYYRRGQRGDASVRVVEIVVSEDEKTALMDDASDLPPLPEYTDLEAGAKS</sequence>
<feature type="chain" id="PRO_5002237305" description="DUF7728 domain-containing protein" evidence="3">
    <location>
        <begin position="19"/>
        <end position="365"/>
    </location>
</feature>
<name>A0A0D1YXS8_9EURO</name>
<dbReference type="InterPro" id="IPR056145">
    <property type="entry name" value="DUF7728"/>
</dbReference>
<evidence type="ECO:0000313" key="6">
    <source>
        <dbReference type="Proteomes" id="UP000053599"/>
    </source>
</evidence>
<dbReference type="AlphaFoldDB" id="A0A0D1YXS8"/>